<dbReference type="KEGG" id="mbah:HYN46_15510"/>
<dbReference type="EMBL" id="CP031222">
    <property type="protein sequence ID" value="AXI04121.1"/>
    <property type="molecule type" value="Genomic_DNA"/>
</dbReference>
<dbReference type="InterPro" id="IPR005590">
    <property type="entry name" value="DUF333"/>
</dbReference>
<name>A0A345PA12_9GAMM</name>
<sequence>MKKAIIISIGSVGIVCFAGCKNLMPYPDQSVGMANPASVYCAKLEGKEVLIDTPEGQRSDCILPSGERLDSWALFRRDHRSIQ</sequence>
<organism evidence="1 2">
    <name type="scientific">Aquirhabdus parva</name>
    <dbReference type="NCBI Taxonomy" id="2283318"/>
    <lineage>
        <taxon>Bacteria</taxon>
        <taxon>Pseudomonadati</taxon>
        <taxon>Pseudomonadota</taxon>
        <taxon>Gammaproteobacteria</taxon>
        <taxon>Moraxellales</taxon>
        <taxon>Moraxellaceae</taxon>
        <taxon>Aquirhabdus</taxon>
    </lineage>
</organism>
<dbReference type="OrthoDB" id="148878at2"/>
<dbReference type="AlphaFoldDB" id="A0A345PA12"/>
<evidence type="ECO:0000313" key="2">
    <source>
        <dbReference type="Proteomes" id="UP000253940"/>
    </source>
</evidence>
<keyword evidence="2" id="KW-1185">Reference proteome</keyword>
<proteinExistence type="predicted"/>
<evidence type="ECO:0000313" key="1">
    <source>
        <dbReference type="EMBL" id="AXI04121.1"/>
    </source>
</evidence>
<dbReference type="RefSeq" id="WP_114900229.1">
    <property type="nucleotide sequence ID" value="NZ_CP031222.1"/>
</dbReference>
<gene>
    <name evidence="1" type="ORF">HYN46_15510</name>
</gene>
<dbReference type="Pfam" id="PF03891">
    <property type="entry name" value="DUF333"/>
    <property type="match status" value="1"/>
</dbReference>
<accession>A0A345PA12</accession>
<protein>
    <submittedName>
        <fullName evidence="1">DUF333 domain-containing protein</fullName>
    </submittedName>
</protein>
<reference evidence="1 2" key="1">
    <citation type="submission" date="2018-07" db="EMBL/GenBank/DDBJ databases">
        <title>Genome sequencing of Moraxellaceae gen. HYN0046.</title>
        <authorList>
            <person name="Kim M."/>
            <person name="Yi H."/>
        </authorList>
    </citation>
    <scope>NUCLEOTIDE SEQUENCE [LARGE SCALE GENOMIC DNA]</scope>
    <source>
        <strain evidence="1 2">HYN0046</strain>
    </source>
</reference>
<dbReference type="Proteomes" id="UP000253940">
    <property type="component" value="Chromosome"/>
</dbReference>